<protein>
    <submittedName>
        <fullName evidence="1">Uncharacterized protein</fullName>
    </submittedName>
</protein>
<evidence type="ECO:0000313" key="2">
    <source>
        <dbReference type="Proteomes" id="UP001234178"/>
    </source>
</evidence>
<dbReference type="Proteomes" id="UP001234178">
    <property type="component" value="Unassembled WGS sequence"/>
</dbReference>
<accession>A0ABQ9ZUB6</accession>
<proteinExistence type="predicted"/>
<dbReference type="EMBL" id="JAOYFB010000005">
    <property type="protein sequence ID" value="KAK4016518.1"/>
    <property type="molecule type" value="Genomic_DNA"/>
</dbReference>
<sequence length="79" mass="8936">MERVKRLQGIVETFVPQDICTNTSVSSYTYSSLSYTQQSRPSMVIAIFNSALLKTCEHLEQLAATIEVENVCWHKPANQ</sequence>
<reference evidence="1 2" key="1">
    <citation type="journal article" date="2023" name="Nucleic Acids Res.">
        <title>The hologenome of Daphnia magna reveals possible DNA methylation and microbiome-mediated evolution of the host genome.</title>
        <authorList>
            <person name="Chaturvedi A."/>
            <person name="Li X."/>
            <person name="Dhandapani V."/>
            <person name="Marshall H."/>
            <person name="Kissane S."/>
            <person name="Cuenca-Cambronero M."/>
            <person name="Asole G."/>
            <person name="Calvet F."/>
            <person name="Ruiz-Romero M."/>
            <person name="Marangio P."/>
            <person name="Guigo R."/>
            <person name="Rago D."/>
            <person name="Mirbahai L."/>
            <person name="Eastwood N."/>
            <person name="Colbourne J.K."/>
            <person name="Zhou J."/>
            <person name="Mallon E."/>
            <person name="Orsini L."/>
        </authorList>
    </citation>
    <scope>NUCLEOTIDE SEQUENCE [LARGE SCALE GENOMIC DNA]</scope>
    <source>
        <strain evidence="1">LRV0_1</strain>
    </source>
</reference>
<gene>
    <name evidence="1" type="ORF">OUZ56_031473</name>
</gene>
<evidence type="ECO:0000313" key="1">
    <source>
        <dbReference type="EMBL" id="KAK4016518.1"/>
    </source>
</evidence>
<comment type="caution">
    <text evidence="1">The sequence shown here is derived from an EMBL/GenBank/DDBJ whole genome shotgun (WGS) entry which is preliminary data.</text>
</comment>
<name>A0ABQ9ZUB6_9CRUS</name>
<keyword evidence="2" id="KW-1185">Reference proteome</keyword>
<organism evidence="1 2">
    <name type="scientific">Daphnia magna</name>
    <dbReference type="NCBI Taxonomy" id="35525"/>
    <lineage>
        <taxon>Eukaryota</taxon>
        <taxon>Metazoa</taxon>
        <taxon>Ecdysozoa</taxon>
        <taxon>Arthropoda</taxon>
        <taxon>Crustacea</taxon>
        <taxon>Branchiopoda</taxon>
        <taxon>Diplostraca</taxon>
        <taxon>Cladocera</taxon>
        <taxon>Anomopoda</taxon>
        <taxon>Daphniidae</taxon>
        <taxon>Daphnia</taxon>
    </lineage>
</organism>